<dbReference type="Gene3D" id="3.40.50.150">
    <property type="entry name" value="Vaccinia Virus protein VP39"/>
    <property type="match status" value="1"/>
</dbReference>
<evidence type="ECO:0000313" key="5">
    <source>
        <dbReference type="Proteomes" id="UP000001311"/>
    </source>
</evidence>
<accession>A8F0D3</accession>
<keyword evidence="4" id="KW-0808">Transferase</keyword>
<dbReference type="AlphaFoldDB" id="A8F0D3"/>
<evidence type="ECO:0000259" key="1">
    <source>
        <dbReference type="Pfam" id="PF08242"/>
    </source>
</evidence>
<dbReference type="PANTHER" id="PTHR43667:SF2">
    <property type="entry name" value="FATTY ACID C-METHYL TRANSFERASE"/>
    <property type="match status" value="1"/>
</dbReference>
<feature type="domain" description="Methyltransferase regulatory" evidence="2">
    <location>
        <begin position="222"/>
        <end position="303"/>
    </location>
</feature>
<dbReference type="EMBL" id="CP000683">
    <property type="protein sequence ID" value="ABV84369.1"/>
    <property type="molecule type" value="Genomic_DNA"/>
</dbReference>
<keyword evidence="5" id="KW-1185">Reference proteome</keyword>
<dbReference type="InterPro" id="IPR013217">
    <property type="entry name" value="Methyltransf_12"/>
</dbReference>
<protein>
    <submittedName>
        <fullName evidence="4">Methyltransferase</fullName>
    </submittedName>
</protein>
<reference evidence="4 5" key="1">
    <citation type="journal article" date="2007" name="Genome Res.">
        <title>Lateral gene transfer between obligate intracellular bacteria: evidence from the Rickettsia massiliae genome.</title>
        <authorList>
            <person name="Blanc G."/>
            <person name="Ogata H."/>
            <person name="Robert C."/>
            <person name="Audic S."/>
            <person name="Claverie J.-M."/>
            <person name="Raoult D."/>
        </authorList>
    </citation>
    <scope>NUCLEOTIDE SEQUENCE [LARGE SCALE GENOMIC DNA]</scope>
    <source>
        <strain evidence="5">Mtu5</strain>
    </source>
</reference>
<dbReference type="HOGENOM" id="CLU_037603_1_1_5"/>
<dbReference type="InterPro" id="IPR029063">
    <property type="entry name" value="SAM-dependent_MTases_sf"/>
</dbReference>
<dbReference type="Pfam" id="PF08242">
    <property type="entry name" value="Methyltransf_12"/>
    <property type="match status" value="1"/>
</dbReference>
<dbReference type="GO" id="GO:0008168">
    <property type="term" value="F:methyltransferase activity"/>
    <property type="evidence" value="ECO:0007669"/>
    <property type="project" value="UniProtKB-KW"/>
</dbReference>
<dbReference type="InterPro" id="IPR018773">
    <property type="entry name" value="MeTrfase_reg_dom_prd"/>
</dbReference>
<feature type="domain" description="PKMT C-terminal winged helix" evidence="3">
    <location>
        <begin position="431"/>
        <end position="536"/>
    </location>
</feature>
<name>A8F0D3_RICM5</name>
<dbReference type="PANTHER" id="PTHR43667">
    <property type="entry name" value="CYCLOPROPANE-FATTY-ACYL-PHOSPHOLIPID SYNTHASE"/>
    <property type="match status" value="1"/>
</dbReference>
<proteinExistence type="predicted"/>
<dbReference type="CDD" id="cd02440">
    <property type="entry name" value="AdoMet_MTases"/>
    <property type="match status" value="1"/>
</dbReference>
<evidence type="ECO:0000259" key="2">
    <source>
        <dbReference type="Pfam" id="PF10119"/>
    </source>
</evidence>
<dbReference type="GO" id="GO:0032259">
    <property type="term" value="P:methylation"/>
    <property type="evidence" value="ECO:0007669"/>
    <property type="project" value="UniProtKB-KW"/>
</dbReference>
<organism evidence="4 5">
    <name type="scientific">Rickettsia massiliae (strain Mtu5)</name>
    <dbReference type="NCBI Taxonomy" id="416276"/>
    <lineage>
        <taxon>Bacteria</taxon>
        <taxon>Pseudomonadati</taxon>
        <taxon>Pseudomonadota</taxon>
        <taxon>Alphaproteobacteria</taxon>
        <taxon>Rickettsiales</taxon>
        <taxon>Rickettsiaceae</taxon>
        <taxon>Rickettsieae</taxon>
        <taxon>Rickettsia</taxon>
        <taxon>spotted fever group</taxon>
    </lineage>
</organism>
<dbReference type="KEGG" id="rms:RMA_0032"/>
<evidence type="ECO:0000313" key="4">
    <source>
        <dbReference type="EMBL" id="ABV84369.1"/>
    </source>
</evidence>
<sequence>MYVNTMTKQANKISYDEVPYSPFTFSYTSPPYLRTIGKLFGLNPPPLETAKILELGCGIGVNLLNFAETYPKSQSLGVDLSKTQIELGKKIISDLKIKNAELKALSILDLDESYGKFDYIVCHGVYSWVPEEVQDKILAVCNELLNPNGIAFVSYNTLPGWNMQGTIREMIMFHSELFNTSHDKLQQARLLLKFINDSLESSTTPYSNFLRDETKLLSAYTDSYVLHEYLGEINTGTYFHQFIEKAQKNHLNYLGDTSLTAMFIGNLPTQAAEKLQAINDIVRTEQYMDFITNRKFRSTLLCHQNIPINRKIEFNNLKEFFTSLNIRPVILEKAVDLTNEQENVSFYYENLPEPFISTTSPIMKAILYVYAENISNPISLEQVAKEAFKKLGKYQLQDFLAALEQHFIIFIFQGYLKIFETKPHAIATITEKPKTSEFARYQAKQAHFNNVTSVFSVTNRLNDMVGIPIHEKYILEMLDGTHNINDIKKGVLEKINSKLLTARDDKGQEVTDPKLLKEFVDYVVNTSLEKFRMNYLLVE</sequence>
<gene>
    <name evidence="4" type="ordered locus">RMA_0032</name>
</gene>
<dbReference type="Pfam" id="PF21782">
    <property type="entry name" value="WHD_PKMT"/>
    <property type="match status" value="1"/>
</dbReference>
<keyword evidence="4" id="KW-0489">Methyltransferase</keyword>
<dbReference type="InterPro" id="IPR050723">
    <property type="entry name" value="CFA/CMAS"/>
</dbReference>
<evidence type="ECO:0000259" key="3">
    <source>
        <dbReference type="Pfam" id="PF21782"/>
    </source>
</evidence>
<dbReference type="Proteomes" id="UP000001311">
    <property type="component" value="Chromosome"/>
</dbReference>
<feature type="domain" description="Methyltransferase type 12" evidence="1">
    <location>
        <begin position="53"/>
        <end position="150"/>
    </location>
</feature>
<dbReference type="InterPro" id="IPR048976">
    <property type="entry name" value="WHD_PKMT"/>
</dbReference>
<dbReference type="SUPFAM" id="SSF53335">
    <property type="entry name" value="S-adenosyl-L-methionine-dependent methyltransferases"/>
    <property type="match status" value="1"/>
</dbReference>
<dbReference type="Pfam" id="PF10119">
    <property type="entry name" value="MethyTransf_Reg"/>
    <property type="match status" value="1"/>
</dbReference>